<keyword evidence="12 17" id="KW-0786">Thiamine pyrophosphate</keyword>
<feature type="site" description="Important for catalytic activity" evidence="19">
    <location>
        <position position="263"/>
    </location>
</feature>
<proteinExistence type="inferred from homology"/>
<comment type="subunit">
    <text evidence="6">Homodimer.</text>
</comment>
<dbReference type="Pfam" id="PF22613">
    <property type="entry name" value="Transketolase_C_1"/>
    <property type="match status" value="1"/>
</dbReference>
<protein>
    <recommendedName>
        <fullName evidence="7 14">Transketolase</fullName>
        <ecNumber evidence="7 14">2.2.1.1</ecNumber>
    </recommendedName>
</protein>
<comment type="catalytic activity">
    <reaction evidence="13">
        <text>D-sedoheptulose 7-phosphate + D-glyceraldehyde 3-phosphate = aldehydo-D-ribose 5-phosphate + D-xylulose 5-phosphate</text>
        <dbReference type="Rhea" id="RHEA:10508"/>
        <dbReference type="ChEBI" id="CHEBI:57483"/>
        <dbReference type="ChEBI" id="CHEBI:57737"/>
        <dbReference type="ChEBI" id="CHEBI:58273"/>
        <dbReference type="ChEBI" id="CHEBI:59776"/>
        <dbReference type="EC" id="2.2.1.1"/>
    </reaction>
</comment>
<evidence type="ECO:0000256" key="5">
    <source>
        <dbReference type="ARBA" id="ARBA00007131"/>
    </source>
</evidence>
<dbReference type="PANTHER" id="PTHR43522">
    <property type="entry name" value="TRANSKETOLASE"/>
    <property type="match status" value="1"/>
</dbReference>
<evidence type="ECO:0000256" key="3">
    <source>
        <dbReference type="ARBA" id="ARBA00001941"/>
    </source>
</evidence>
<comment type="cofactor">
    <cofactor evidence="3">
        <name>Co(2+)</name>
        <dbReference type="ChEBI" id="CHEBI:48828"/>
    </cofactor>
</comment>
<keyword evidence="11 18" id="KW-0460">Magnesium</keyword>
<comment type="similarity">
    <text evidence="5">Belongs to the transketolase family.</text>
</comment>
<dbReference type="SUPFAM" id="SSF52922">
    <property type="entry name" value="TK C-terminal domain-like"/>
    <property type="match status" value="1"/>
</dbReference>
<feature type="binding site" evidence="16">
    <location>
        <position position="466"/>
    </location>
    <ligand>
        <name>substrate</name>
    </ligand>
</feature>
<reference evidence="21 22" key="1">
    <citation type="journal article" date="2013" name="ISME J.">
        <title>Metabolic model for the filamentous 'Candidatus Microthrix parvicella' based on genomic and metagenomic analyses.</title>
        <authorList>
            <person name="Jon McIlroy S."/>
            <person name="Kristiansen R."/>
            <person name="Albertsen M."/>
            <person name="Michael Karst S."/>
            <person name="Rossetti S."/>
            <person name="Lund Nielsen J."/>
            <person name="Tandoi V."/>
            <person name="James Seviour R."/>
            <person name="Nielsen P.H."/>
        </authorList>
    </citation>
    <scope>NUCLEOTIDE SEQUENCE [LARGE SCALE GENOMIC DNA]</scope>
    <source>
        <strain evidence="21 22">RN1</strain>
    </source>
</reference>
<evidence type="ECO:0000256" key="11">
    <source>
        <dbReference type="ARBA" id="ARBA00022842"/>
    </source>
</evidence>
<dbReference type="InterPro" id="IPR005478">
    <property type="entry name" value="Transketolase_bac-like"/>
</dbReference>
<comment type="caution">
    <text evidence="21">The sequence shown here is derived from an EMBL/GenBank/DDBJ whole genome shotgun (WGS) entry which is preliminary data.</text>
</comment>
<feature type="binding site" evidence="16">
    <location>
        <position position="470"/>
    </location>
    <ligand>
        <name>substrate</name>
    </ligand>
</feature>
<keyword evidence="9 18" id="KW-0479">Metal-binding</keyword>
<gene>
    <name evidence="21" type="primary">tkt</name>
    <name evidence="21" type="ORF">BN381_410021</name>
</gene>
<keyword evidence="10" id="KW-0106">Calcium</keyword>
<feature type="binding site" evidence="18">
    <location>
        <position position="156"/>
    </location>
    <ligand>
        <name>Mg(2+)</name>
        <dbReference type="ChEBI" id="CHEBI:18420"/>
    </ligand>
</feature>
<evidence type="ECO:0000256" key="18">
    <source>
        <dbReference type="PIRSR" id="PIRSR605478-4"/>
    </source>
</evidence>
<sequence>MPEINPLEQRCISVVRGLAMDAPQAANSGHQGTAMALAPLAHVLWTRVMAYDPEAPDWPDRDRFVLSAGHASILQYSMLHLMGYPLTMDDLKAFRQWGSATPGHPEAGHTAGIEVTTGPLGQGFGNAVGMALAERNLRGRLGDGFIDHHTWVIASDGDLMEGISHEAASLAGAQGLGRLTVVYDDNHITIDGATEIALRDDAPARFAAYGWEVIELGEAGDDLDAIEAALKASKVDEARPTLMVLRTRVGSPSPTWEDNPKAHGNPFDEATIAETKRVMGLPPEETFFVPDDVANFYRNAAAARAATHAEWTERTASADTEARRAFEAAWSARPAGDIVAGLPTFGPDDSPATRVASQQVIDALAPISPSLFVGSADLSGNTGTKLAGAEFQSAATPSGMAMHYGVREHAMAAASVGMALHGGIWPVGGTFLVFSDYARPSVRLAALSKARVVFVWSHDSVGVGEDGPTHQPVEQVMALRTIPGLCVFRPADGNETAAAWATAAKIDGPVAMILSRQGTPTLTGTADLAVDGVANGAYVLVDPDDAQVVLAGTGTEVAVAVEAAETLAAEGITARVVSMPSWERFEAAGAEYRASVLPKGLPVVSVEAGVTLGWHRWADVPLGIDRFGASAPGATVLDRLGINPAAVADAARALLDDR</sequence>
<dbReference type="CDD" id="cd02012">
    <property type="entry name" value="TPP_TK"/>
    <property type="match status" value="1"/>
</dbReference>
<dbReference type="eggNOG" id="COG0021">
    <property type="taxonomic scope" value="Bacteria"/>
</dbReference>
<feature type="active site" description="Proton donor" evidence="15">
    <location>
        <position position="408"/>
    </location>
</feature>
<dbReference type="STRING" id="1229780.BN381_410021"/>
<comment type="cofactor">
    <cofactor evidence="2">
        <name>Mn(2+)</name>
        <dbReference type="ChEBI" id="CHEBI:29035"/>
    </cofactor>
</comment>
<dbReference type="InterPro" id="IPR029061">
    <property type="entry name" value="THDP-binding"/>
</dbReference>
<dbReference type="SMART" id="SM00861">
    <property type="entry name" value="Transket_pyr"/>
    <property type="match status" value="1"/>
</dbReference>
<feature type="binding site" evidence="17">
    <location>
        <position position="186"/>
    </location>
    <ligand>
        <name>thiamine diphosphate</name>
        <dbReference type="ChEBI" id="CHEBI:58937"/>
    </ligand>
</feature>
<dbReference type="InterPro" id="IPR005474">
    <property type="entry name" value="Transketolase_N"/>
</dbReference>
<dbReference type="CDD" id="cd07033">
    <property type="entry name" value="TPP_PYR_DXS_TK_like"/>
    <property type="match status" value="1"/>
</dbReference>
<feature type="binding site" evidence="16">
    <location>
        <position position="458"/>
    </location>
    <ligand>
        <name>substrate</name>
    </ligand>
</feature>
<dbReference type="Pfam" id="PF00456">
    <property type="entry name" value="Transketolase_N"/>
    <property type="match status" value="1"/>
</dbReference>
<feature type="binding site" evidence="18">
    <location>
        <position position="186"/>
    </location>
    <ligand>
        <name>Mg(2+)</name>
        <dbReference type="ChEBI" id="CHEBI:18420"/>
    </ligand>
</feature>
<evidence type="ECO:0000256" key="9">
    <source>
        <dbReference type="ARBA" id="ARBA00022723"/>
    </source>
</evidence>
<dbReference type="AlphaFoldDB" id="R4Z6H0"/>
<feature type="site" description="Important for catalytic activity" evidence="19">
    <location>
        <position position="30"/>
    </location>
</feature>
<comment type="cofactor">
    <cofactor evidence="18">
        <name>Mg(2+)</name>
        <dbReference type="ChEBI" id="CHEBI:18420"/>
    </cofactor>
    <text evidence="18">Binds 1 Mg(2+) ion per subunit. Can also utilize other divalent metal cations, such as Ca(2+), Mn(2+) and Co(2+).</text>
</comment>
<dbReference type="PANTHER" id="PTHR43522:SF2">
    <property type="entry name" value="TRANSKETOLASE 1-RELATED"/>
    <property type="match status" value="1"/>
</dbReference>
<dbReference type="InterPro" id="IPR009014">
    <property type="entry name" value="Transketo_C/PFOR_II"/>
</dbReference>
<dbReference type="GO" id="GO:0004802">
    <property type="term" value="F:transketolase activity"/>
    <property type="evidence" value="ECO:0007669"/>
    <property type="project" value="UniProtKB-UniRule"/>
</dbReference>
<dbReference type="Proteomes" id="UP000018291">
    <property type="component" value="Unassembled WGS sequence"/>
</dbReference>
<dbReference type="FunFam" id="3.40.50.970:FF:000045">
    <property type="entry name" value="Transketolase"/>
    <property type="match status" value="1"/>
</dbReference>
<dbReference type="SUPFAM" id="SSF52518">
    <property type="entry name" value="Thiamin diphosphate-binding fold (THDP-binding)"/>
    <property type="match status" value="2"/>
</dbReference>
<keyword evidence="8 21" id="KW-0808">Transferase</keyword>
<feature type="binding site" evidence="18">
    <location>
        <position position="188"/>
    </location>
    <ligand>
        <name>Mg(2+)</name>
        <dbReference type="ChEBI" id="CHEBI:18420"/>
    </ligand>
</feature>
<name>R4Z6H0_9ACTN</name>
<evidence type="ECO:0000256" key="14">
    <source>
        <dbReference type="NCBIfam" id="TIGR00232"/>
    </source>
</evidence>
<evidence type="ECO:0000256" key="16">
    <source>
        <dbReference type="PIRSR" id="PIRSR605478-2"/>
    </source>
</evidence>
<evidence type="ECO:0000256" key="15">
    <source>
        <dbReference type="PIRSR" id="PIRSR605478-1"/>
    </source>
</evidence>
<feature type="binding site" evidence="16">
    <location>
        <position position="516"/>
    </location>
    <ligand>
        <name>substrate</name>
    </ligand>
</feature>
<dbReference type="Pfam" id="PF02779">
    <property type="entry name" value="Transket_pyr"/>
    <property type="match status" value="1"/>
</dbReference>
<evidence type="ECO:0000256" key="10">
    <source>
        <dbReference type="ARBA" id="ARBA00022837"/>
    </source>
</evidence>
<dbReference type="EC" id="2.2.1.1" evidence="7 14"/>
<evidence type="ECO:0000256" key="4">
    <source>
        <dbReference type="ARBA" id="ARBA00002931"/>
    </source>
</evidence>
<dbReference type="InterPro" id="IPR005475">
    <property type="entry name" value="Transketolase-like_Pyr-bd"/>
</dbReference>
<feature type="binding site" evidence="17">
    <location>
        <position position="70"/>
    </location>
    <ligand>
        <name>thiamine diphosphate</name>
        <dbReference type="ChEBI" id="CHEBI:58937"/>
    </ligand>
</feature>
<dbReference type="GO" id="GO:0000287">
    <property type="term" value="F:magnesium ion binding"/>
    <property type="evidence" value="ECO:0007669"/>
    <property type="project" value="UniProtKB-ARBA"/>
</dbReference>
<comment type="cofactor">
    <cofactor evidence="1">
        <name>Ca(2+)</name>
        <dbReference type="ChEBI" id="CHEBI:29108"/>
    </cofactor>
</comment>
<evidence type="ECO:0000256" key="19">
    <source>
        <dbReference type="PIRSR" id="PIRSR605478-5"/>
    </source>
</evidence>
<dbReference type="HOGENOM" id="CLU_009227_0_0_11"/>
<feature type="binding site" evidence="16">
    <location>
        <position position="354"/>
    </location>
    <ligand>
        <name>substrate</name>
    </ligand>
</feature>
<dbReference type="FunFam" id="3.40.50.970:FF:000004">
    <property type="entry name" value="Transketolase"/>
    <property type="match status" value="1"/>
</dbReference>
<feature type="binding site" evidence="16">
    <location>
        <position position="263"/>
    </location>
    <ligand>
        <name>substrate</name>
    </ligand>
</feature>
<evidence type="ECO:0000256" key="6">
    <source>
        <dbReference type="ARBA" id="ARBA00011738"/>
    </source>
</evidence>
<keyword evidence="22" id="KW-1185">Reference proteome</keyword>
<dbReference type="RefSeq" id="WP_012228739.1">
    <property type="nucleotide sequence ID" value="NZ_HG422565.1"/>
</dbReference>
<dbReference type="InterPro" id="IPR033247">
    <property type="entry name" value="Transketolase_fam"/>
</dbReference>
<evidence type="ECO:0000256" key="12">
    <source>
        <dbReference type="ARBA" id="ARBA00023052"/>
    </source>
</evidence>
<dbReference type="OrthoDB" id="8732661at2"/>
<evidence type="ECO:0000256" key="1">
    <source>
        <dbReference type="ARBA" id="ARBA00001913"/>
    </source>
</evidence>
<feature type="binding site" evidence="17">
    <location>
        <position position="157"/>
    </location>
    <ligand>
        <name>thiamine diphosphate</name>
        <dbReference type="ChEBI" id="CHEBI:58937"/>
    </ligand>
</feature>
<evidence type="ECO:0000256" key="7">
    <source>
        <dbReference type="ARBA" id="ARBA00013152"/>
    </source>
</evidence>
<accession>R4Z6H0</accession>
<dbReference type="Gene3D" id="3.40.50.970">
    <property type="match status" value="2"/>
</dbReference>
<comment type="function">
    <text evidence="4">Catalyzes the transfer of a two-carbon ketol group from a ketose donor to an aldose acceptor, via a covalent intermediate with the cofactor thiamine pyrophosphate.</text>
</comment>
<feature type="binding site" evidence="17">
    <location>
        <position position="263"/>
    </location>
    <ligand>
        <name>thiamine diphosphate</name>
        <dbReference type="ChEBI" id="CHEBI:58937"/>
    </ligand>
</feature>
<evidence type="ECO:0000259" key="20">
    <source>
        <dbReference type="SMART" id="SM00861"/>
    </source>
</evidence>
<evidence type="ECO:0000256" key="2">
    <source>
        <dbReference type="ARBA" id="ARBA00001936"/>
    </source>
</evidence>
<feature type="binding site" evidence="16">
    <location>
        <position position="30"/>
    </location>
    <ligand>
        <name>substrate</name>
    </ligand>
</feature>
<feature type="binding site" evidence="17">
    <location>
        <position position="434"/>
    </location>
    <ligand>
        <name>thiamine diphosphate</name>
        <dbReference type="ChEBI" id="CHEBI:58937"/>
    </ligand>
</feature>
<evidence type="ECO:0000256" key="8">
    <source>
        <dbReference type="ARBA" id="ARBA00022679"/>
    </source>
</evidence>
<feature type="domain" description="Transketolase-like pyrimidine-binding" evidence="20">
    <location>
        <begin position="351"/>
        <end position="521"/>
    </location>
</feature>
<evidence type="ECO:0000256" key="13">
    <source>
        <dbReference type="ARBA" id="ARBA00049473"/>
    </source>
</evidence>
<evidence type="ECO:0000313" key="22">
    <source>
        <dbReference type="Proteomes" id="UP000018291"/>
    </source>
</evidence>
<dbReference type="NCBIfam" id="TIGR00232">
    <property type="entry name" value="tktlase_bact"/>
    <property type="match status" value="1"/>
</dbReference>
<dbReference type="GO" id="GO:0006098">
    <property type="term" value="P:pentose-phosphate shunt"/>
    <property type="evidence" value="ECO:0007669"/>
    <property type="project" value="TreeGrafter"/>
</dbReference>
<evidence type="ECO:0000256" key="17">
    <source>
        <dbReference type="PIRSR" id="PIRSR605478-3"/>
    </source>
</evidence>
<comment type="cofactor">
    <cofactor evidence="17">
        <name>thiamine diphosphate</name>
        <dbReference type="ChEBI" id="CHEBI:58937"/>
    </cofactor>
    <text evidence="17">Binds 1 thiamine pyrophosphate per subunit. During the reaction, the substrate forms a covalent intermediate with the cofactor.</text>
</comment>
<dbReference type="GO" id="GO:0005829">
    <property type="term" value="C:cytosol"/>
    <property type="evidence" value="ECO:0007669"/>
    <property type="project" value="TreeGrafter"/>
</dbReference>
<dbReference type="EMBL" id="CANL01000036">
    <property type="protein sequence ID" value="CCM64552.1"/>
    <property type="molecule type" value="Genomic_DNA"/>
</dbReference>
<organism evidence="21 22">
    <name type="scientific">Candidatus Neomicrothrix parvicella RN1</name>
    <dbReference type="NCBI Taxonomy" id="1229780"/>
    <lineage>
        <taxon>Bacteria</taxon>
        <taxon>Bacillati</taxon>
        <taxon>Actinomycetota</taxon>
        <taxon>Acidimicrobiia</taxon>
        <taxon>Acidimicrobiales</taxon>
        <taxon>Microthrixaceae</taxon>
        <taxon>Candidatus Neomicrothrix</taxon>
    </lineage>
</organism>
<evidence type="ECO:0000313" key="21">
    <source>
        <dbReference type="EMBL" id="CCM64552.1"/>
    </source>
</evidence>
<dbReference type="InterPro" id="IPR055152">
    <property type="entry name" value="Transketolase-like_C_2"/>
</dbReference>
<dbReference type="Gene3D" id="3.40.50.920">
    <property type="match status" value="1"/>
</dbReference>
<feature type="binding site" evidence="17">
    <location>
        <begin position="118"/>
        <end position="120"/>
    </location>
    <ligand>
        <name>thiamine diphosphate</name>
        <dbReference type="ChEBI" id="CHEBI:58937"/>
    </ligand>
</feature>